<feature type="domain" description="bAvd-like" evidence="1">
    <location>
        <begin position="3"/>
        <end position="104"/>
    </location>
</feature>
<accession>A0A1G2EAI3</accession>
<gene>
    <name evidence="2" type="ORF">A3D46_02735</name>
</gene>
<reference evidence="2 3" key="1">
    <citation type="journal article" date="2016" name="Nat. Commun.">
        <title>Thousands of microbial genomes shed light on interconnected biogeochemical processes in an aquifer system.</title>
        <authorList>
            <person name="Anantharaman K."/>
            <person name="Brown C.T."/>
            <person name="Hug L.A."/>
            <person name="Sharon I."/>
            <person name="Castelle C.J."/>
            <person name="Probst A.J."/>
            <person name="Thomas B.C."/>
            <person name="Singh A."/>
            <person name="Wilkins M.J."/>
            <person name="Karaoz U."/>
            <person name="Brodie E.L."/>
            <person name="Williams K.H."/>
            <person name="Hubbard S.S."/>
            <person name="Banfield J.F."/>
        </authorList>
    </citation>
    <scope>NUCLEOTIDE SEQUENCE [LARGE SCALE GENOMIC DNA]</scope>
</reference>
<organism evidence="2 3">
    <name type="scientific">Candidatus Nealsonbacteria bacterium RIFCSPHIGHO2_02_FULL_43_13</name>
    <dbReference type="NCBI Taxonomy" id="1801668"/>
    <lineage>
        <taxon>Bacteria</taxon>
        <taxon>Candidatus Nealsoniibacteriota</taxon>
    </lineage>
</organism>
<dbReference type="STRING" id="1801668.A3D46_02735"/>
<evidence type="ECO:0000259" key="1">
    <source>
        <dbReference type="Pfam" id="PF22296"/>
    </source>
</evidence>
<dbReference type="Gene3D" id="1.20.1440.60">
    <property type="entry name" value="23S rRNA-intervening sequence"/>
    <property type="match status" value="1"/>
</dbReference>
<dbReference type="AlphaFoldDB" id="A0A1G2EAI3"/>
<dbReference type="EMBL" id="MHMD01000002">
    <property type="protein sequence ID" value="OGZ22301.1"/>
    <property type="molecule type" value="Genomic_DNA"/>
</dbReference>
<proteinExistence type="predicted"/>
<protein>
    <recommendedName>
        <fullName evidence="1">bAvd-like domain-containing protein</fullName>
    </recommendedName>
</protein>
<comment type="caution">
    <text evidence="2">The sequence shown here is derived from an EMBL/GenBank/DDBJ whole genome shotgun (WGS) entry which is preliminary data.</text>
</comment>
<dbReference type="CDD" id="cd16376">
    <property type="entry name" value="Avd_like"/>
    <property type="match status" value="1"/>
</dbReference>
<sequence>MHKIVELYKLFHKCLILFPKHEKYTLGQKIENTILETLELVLSANYASIYKKAILRKANNKIDLLKYLVRIAHETNSIKIKGYLSLEEVIINIGRMIGGWQRSVK</sequence>
<dbReference type="InterPro" id="IPR036583">
    <property type="entry name" value="23S_rRNA_IVS_sf"/>
</dbReference>
<evidence type="ECO:0000313" key="2">
    <source>
        <dbReference type="EMBL" id="OGZ22301.1"/>
    </source>
</evidence>
<evidence type="ECO:0000313" key="3">
    <source>
        <dbReference type="Proteomes" id="UP000178703"/>
    </source>
</evidence>
<dbReference type="InterPro" id="IPR055360">
    <property type="entry name" value="bAvd"/>
</dbReference>
<dbReference type="Proteomes" id="UP000178703">
    <property type="component" value="Unassembled WGS sequence"/>
</dbReference>
<dbReference type="Pfam" id="PF22296">
    <property type="entry name" value="bAvd"/>
    <property type="match status" value="1"/>
</dbReference>
<name>A0A1G2EAI3_9BACT</name>